<name>A0A285CTZ8_9RHOB</name>
<dbReference type="InterPro" id="IPR050218">
    <property type="entry name" value="LptD"/>
</dbReference>
<dbReference type="RefSeq" id="WP_097030367.1">
    <property type="nucleotide sequence ID" value="NZ_OAOQ01000006.1"/>
</dbReference>
<comment type="caution">
    <text evidence="1">Lacks conserved residue(s) required for the propagation of feature annotation.</text>
</comment>
<comment type="similarity">
    <text evidence="1">Belongs to the LptD family.</text>
</comment>
<keyword evidence="4" id="KW-1185">Reference proteome</keyword>
<dbReference type="GO" id="GO:0009279">
    <property type="term" value="C:cell outer membrane"/>
    <property type="evidence" value="ECO:0007669"/>
    <property type="project" value="UniProtKB-SubCell"/>
</dbReference>
<dbReference type="PANTHER" id="PTHR30189:SF1">
    <property type="entry name" value="LPS-ASSEMBLY PROTEIN LPTD"/>
    <property type="match status" value="1"/>
</dbReference>
<dbReference type="Proteomes" id="UP000219467">
    <property type="component" value="Unassembled WGS sequence"/>
</dbReference>
<feature type="signal peptide" evidence="1">
    <location>
        <begin position="1"/>
        <end position="21"/>
    </location>
</feature>
<protein>
    <recommendedName>
        <fullName evidence="1">LPS-assembly protein LptD</fullName>
    </recommendedName>
</protein>
<comment type="subcellular location">
    <subcellularLocation>
        <location evidence="1">Cell outer membrane</location>
    </subcellularLocation>
</comment>
<dbReference type="InterPro" id="IPR007543">
    <property type="entry name" value="LptD_C"/>
</dbReference>
<feature type="chain" id="PRO_5013407012" description="LPS-assembly protein LptD" evidence="1">
    <location>
        <begin position="22"/>
        <end position="714"/>
    </location>
</feature>
<dbReference type="HAMAP" id="MF_01411">
    <property type="entry name" value="LPS_assembly_LptD"/>
    <property type="match status" value="1"/>
</dbReference>
<feature type="domain" description="LptD C-terminal" evidence="2">
    <location>
        <begin position="269"/>
        <end position="640"/>
    </location>
</feature>
<dbReference type="AlphaFoldDB" id="A0A285CTZ8"/>
<keyword evidence="1" id="KW-0472">Membrane</keyword>
<dbReference type="PANTHER" id="PTHR30189">
    <property type="entry name" value="LPS-ASSEMBLY PROTEIN"/>
    <property type="match status" value="1"/>
</dbReference>
<dbReference type="InterPro" id="IPR020889">
    <property type="entry name" value="LipoPS_assembly_LptD"/>
</dbReference>
<dbReference type="GO" id="GO:0043165">
    <property type="term" value="P:Gram-negative-bacterium-type cell outer membrane assembly"/>
    <property type="evidence" value="ECO:0007669"/>
    <property type="project" value="UniProtKB-UniRule"/>
</dbReference>
<evidence type="ECO:0000313" key="3">
    <source>
        <dbReference type="EMBL" id="SNX70536.1"/>
    </source>
</evidence>
<comment type="function">
    <text evidence="1">Involved in the assembly of lipopolysaccharide (LPS) at the surface of the outer membrane.</text>
</comment>
<gene>
    <name evidence="1" type="primary">lptD</name>
    <name evidence="3" type="ORF">SAMN05878503_10695</name>
</gene>
<proteinExistence type="inferred from homology"/>
<accession>A0A285CTZ8</accession>
<dbReference type="GO" id="GO:0015920">
    <property type="term" value="P:lipopolysaccharide transport"/>
    <property type="evidence" value="ECO:0007669"/>
    <property type="project" value="InterPro"/>
</dbReference>
<organism evidence="3 4">
    <name type="scientific">Cereibacter ovatus</name>
    <dbReference type="NCBI Taxonomy" id="439529"/>
    <lineage>
        <taxon>Bacteria</taxon>
        <taxon>Pseudomonadati</taxon>
        <taxon>Pseudomonadota</taxon>
        <taxon>Alphaproteobacteria</taxon>
        <taxon>Rhodobacterales</taxon>
        <taxon>Paracoccaceae</taxon>
        <taxon>Cereibacter</taxon>
    </lineage>
</organism>
<keyword evidence="1" id="KW-0732">Signal</keyword>
<dbReference type="GO" id="GO:1990351">
    <property type="term" value="C:transporter complex"/>
    <property type="evidence" value="ECO:0007669"/>
    <property type="project" value="TreeGrafter"/>
</dbReference>
<evidence type="ECO:0000256" key="1">
    <source>
        <dbReference type="HAMAP-Rule" id="MF_01411"/>
    </source>
</evidence>
<evidence type="ECO:0000259" key="2">
    <source>
        <dbReference type="Pfam" id="PF04453"/>
    </source>
</evidence>
<dbReference type="Pfam" id="PF04453">
    <property type="entry name" value="LptD"/>
    <property type="match status" value="1"/>
</dbReference>
<comment type="subunit">
    <text evidence="1">Component of the lipopolysaccharide transport and assembly complex.</text>
</comment>
<dbReference type="EMBL" id="OAOQ01000006">
    <property type="protein sequence ID" value="SNX70536.1"/>
    <property type="molecule type" value="Genomic_DNA"/>
</dbReference>
<keyword evidence="1" id="KW-0998">Cell outer membrane</keyword>
<sequence length="714" mass="78460" precursor="true">MRVLRRLLLCATILVPLPVAAQEKAALVADSVAITGDTTLVAEGHVEVFYKGTRLTASRILYDQPTDRLTIDGPIVLDDGRGQIVLADQGALSGDLANGVLTSARLVLNQQLQLSATELRRVGDRYTALGRTVASSCQVCDDNPTPLWEIRAARVVHDEQERQIHFDHASLRIAGVPVAYIPRLRMPDPTVDRADGILRPSFRTTSALGFGVSLPYFVTLGDSRDLTFSPLLTTKGGRSLGLRYRQAFTTGAIEIEGAFSRDDIRPDDNRGYIDARGTFALPQDFTLSFQFEDVSDRAYYLDYGLGDQDRLASGFEITRTRRDEHIAGRVLKFRSLREDENNDTLPSLVLDATWDRRLDFGRLGGEGGLNFSTHSHWRDSGDDQDSDLDIDTIPDGRDMARLSVLLDWRRNWLLPGGVVGSALAEIGADAYHVADDRAAAGSDTRLHGAAGVELRWPWVRAAASGASDVIQPVLQLVWAEAGNSNVPNEDSVLAEFDEGNLFSLSRFPGADALEDGGRATLGMNWTRIDPAGWSLGATLGRVFWQEANAGYSSASGLDGTRSDWLTALDLSLPGGMTVGQRAIIDEEFGVTKAEWRVDYQQDRYGITSRYVRFRESEEEDRPDPLAELTLNGRYRITDNWTASAGARYDFESNHTTRASAGLVYLNECMKVDLSLSRRFSTSTSVTESTDVGLWVDLIGFGSSVKPGPARVCRR</sequence>
<dbReference type="OrthoDB" id="9760225at2"/>
<evidence type="ECO:0000313" key="4">
    <source>
        <dbReference type="Proteomes" id="UP000219467"/>
    </source>
</evidence>
<reference evidence="4" key="1">
    <citation type="submission" date="2017-08" db="EMBL/GenBank/DDBJ databases">
        <authorList>
            <person name="Varghese N."/>
            <person name="Submissions S."/>
        </authorList>
    </citation>
    <scope>NUCLEOTIDE SEQUENCE [LARGE SCALE GENOMIC DNA]</scope>
    <source>
        <strain evidence="4">JA234</strain>
    </source>
</reference>